<dbReference type="Proteomes" id="UP000204221">
    <property type="component" value="Chromosome"/>
</dbReference>
<reference evidence="5 6" key="1">
    <citation type="submission" date="2017-07" db="EMBL/GenBank/DDBJ databases">
        <title>Complete genome sequence of Actinoalloteichus hoggarensis DSM 45943, type strain of Actinoalloteichus hoggarensis.</title>
        <authorList>
            <person name="Ruckert C."/>
            <person name="Nouioui I."/>
            <person name="Willmese J."/>
            <person name="van Wezel G."/>
            <person name="Klenk H.-P."/>
            <person name="Kalinowski J."/>
            <person name="Zotchev S.B."/>
        </authorList>
    </citation>
    <scope>NUCLEOTIDE SEQUENCE [LARGE SCALE GENOMIC DNA]</scope>
    <source>
        <strain evidence="5 6">DSM 45943</strain>
    </source>
</reference>
<dbReference type="Gene3D" id="1.10.357.10">
    <property type="entry name" value="Tetracycline Repressor, domain 2"/>
    <property type="match status" value="1"/>
</dbReference>
<dbReference type="AlphaFoldDB" id="A0A221W4V5"/>
<accession>A0A221W4V5</accession>
<dbReference type="PROSITE" id="PS50977">
    <property type="entry name" value="HTH_TETR_2"/>
    <property type="match status" value="1"/>
</dbReference>
<evidence type="ECO:0000313" key="5">
    <source>
        <dbReference type="EMBL" id="ASO20878.1"/>
    </source>
</evidence>
<feature type="region of interest" description="Disordered" evidence="3">
    <location>
        <begin position="1"/>
        <end position="21"/>
    </location>
</feature>
<feature type="DNA-binding region" description="H-T-H motif" evidence="2">
    <location>
        <begin position="72"/>
        <end position="91"/>
    </location>
</feature>
<evidence type="ECO:0000313" key="6">
    <source>
        <dbReference type="Proteomes" id="UP000204221"/>
    </source>
</evidence>
<dbReference type="Pfam" id="PF00440">
    <property type="entry name" value="TetR_N"/>
    <property type="match status" value="1"/>
</dbReference>
<gene>
    <name evidence="5" type="ORF">AHOG_16260</name>
</gene>
<evidence type="ECO:0000256" key="1">
    <source>
        <dbReference type="ARBA" id="ARBA00023125"/>
    </source>
</evidence>
<dbReference type="InterPro" id="IPR050109">
    <property type="entry name" value="HTH-type_TetR-like_transc_reg"/>
</dbReference>
<organism evidence="5 6">
    <name type="scientific">Actinoalloteichus hoggarensis</name>
    <dbReference type="NCBI Taxonomy" id="1470176"/>
    <lineage>
        <taxon>Bacteria</taxon>
        <taxon>Bacillati</taxon>
        <taxon>Actinomycetota</taxon>
        <taxon>Actinomycetes</taxon>
        <taxon>Pseudonocardiales</taxon>
        <taxon>Pseudonocardiaceae</taxon>
        <taxon>Actinoalloteichus</taxon>
    </lineage>
</organism>
<keyword evidence="6" id="KW-1185">Reference proteome</keyword>
<evidence type="ECO:0000259" key="4">
    <source>
        <dbReference type="PROSITE" id="PS50977"/>
    </source>
</evidence>
<dbReference type="PANTHER" id="PTHR30055:SF146">
    <property type="entry name" value="HTH-TYPE TRANSCRIPTIONAL DUAL REGULATOR CECR"/>
    <property type="match status" value="1"/>
</dbReference>
<dbReference type="SUPFAM" id="SSF46689">
    <property type="entry name" value="Homeodomain-like"/>
    <property type="match status" value="1"/>
</dbReference>
<dbReference type="InterPro" id="IPR001647">
    <property type="entry name" value="HTH_TetR"/>
</dbReference>
<evidence type="ECO:0000256" key="2">
    <source>
        <dbReference type="PROSITE-ProRule" id="PRU00335"/>
    </source>
</evidence>
<dbReference type="GO" id="GO:0000976">
    <property type="term" value="F:transcription cis-regulatory region binding"/>
    <property type="evidence" value="ECO:0007669"/>
    <property type="project" value="TreeGrafter"/>
</dbReference>
<dbReference type="EMBL" id="CP022521">
    <property type="protein sequence ID" value="ASO20878.1"/>
    <property type="molecule type" value="Genomic_DNA"/>
</dbReference>
<proteinExistence type="predicted"/>
<keyword evidence="1 2" id="KW-0238">DNA-binding</keyword>
<evidence type="ECO:0000256" key="3">
    <source>
        <dbReference type="SAM" id="MobiDB-lite"/>
    </source>
</evidence>
<feature type="domain" description="HTH tetR-type" evidence="4">
    <location>
        <begin position="49"/>
        <end position="109"/>
    </location>
</feature>
<dbReference type="PANTHER" id="PTHR30055">
    <property type="entry name" value="HTH-TYPE TRANSCRIPTIONAL REGULATOR RUTR"/>
    <property type="match status" value="1"/>
</dbReference>
<sequence length="235" mass="25010">MPGIGDRAARERKPRAAPARRERTRLTVLRRACLLSAMQEDDAPRSTAEARRGTVVREAVSVFAATGYHATPVGEAAAAAGISQAYVFRQFDGKLGLFVAALERCHELVRAALRSGAETVSDGTPAEILDGMCAAYAELIADRDLLMLQVHAQSAADIPEIRAAIRRGHASVVLLAGELSGGTPERVRHLLARSRLCHLIAAAGFDTADEPRARVPTEGLCHGLPRVKADGPRPG</sequence>
<protein>
    <submittedName>
        <fullName evidence="5">Transcriptional regulator, TetR family</fullName>
    </submittedName>
</protein>
<dbReference type="GO" id="GO:0003700">
    <property type="term" value="F:DNA-binding transcription factor activity"/>
    <property type="evidence" value="ECO:0007669"/>
    <property type="project" value="TreeGrafter"/>
</dbReference>
<dbReference type="KEGG" id="ahg:AHOG_16260"/>
<dbReference type="InterPro" id="IPR009057">
    <property type="entry name" value="Homeodomain-like_sf"/>
</dbReference>
<name>A0A221W4V5_9PSEU</name>